<dbReference type="PANTHER" id="PTHR33529">
    <property type="entry name" value="SLR0882 PROTEIN-RELATED"/>
    <property type="match status" value="1"/>
</dbReference>
<comment type="subcellular location">
    <subcellularLocation>
        <location evidence="2">Cell membrane</location>
        <topology evidence="2">Multi-pass membrane protein</topology>
    </subcellularLocation>
</comment>
<evidence type="ECO:0000313" key="10">
    <source>
        <dbReference type="EMBL" id="QCW81387.1"/>
    </source>
</evidence>
<dbReference type="GO" id="GO:0055085">
    <property type="term" value="P:transmembrane transport"/>
    <property type="evidence" value="ECO:0007669"/>
    <property type="project" value="InterPro"/>
</dbReference>
<keyword evidence="11" id="KW-1185">Reference proteome</keyword>
<evidence type="ECO:0000256" key="3">
    <source>
        <dbReference type="ARBA" id="ARBA00007725"/>
    </source>
</evidence>
<gene>
    <name evidence="10" type="primary">lptG</name>
    <name evidence="10" type="ORF">EQU24_03320</name>
</gene>
<evidence type="ECO:0000313" key="11">
    <source>
        <dbReference type="Proteomes" id="UP000305881"/>
    </source>
</evidence>
<evidence type="ECO:0000256" key="7">
    <source>
        <dbReference type="ARBA" id="ARBA00023136"/>
    </source>
</evidence>
<comment type="function">
    <text evidence="1">Part of the ABC transporter complex LptBFG involved in the translocation of lipopolysaccharide (LPS) from the inner membrane to the outer membrane.</text>
</comment>
<dbReference type="InterPro" id="IPR005495">
    <property type="entry name" value="LptG/LptF_permease"/>
</dbReference>
<dbReference type="GO" id="GO:0015920">
    <property type="term" value="P:lipopolysaccharide transport"/>
    <property type="evidence" value="ECO:0007669"/>
    <property type="project" value="TreeGrafter"/>
</dbReference>
<dbReference type="AlphaFoldDB" id="A0A4P9UK34"/>
<dbReference type="KEGG" id="mbur:EQU24_03320"/>
<dbReference type="PANTHER" id="PTHR33529:SF2">
    <property type="entry name" value="LIPOPOLYSACCHARIDE EXPORT SYSTEM PERMEASE PROTEIN LPTG"/>
    <property type="match status" value="1"/>
</dbReference>
<evidence type="ECO:0000256" key="1">
    <source>
        <dbReference type="ARBA" id="ARBA00002265"/>
    </source>
</evidence>
<evidence type="ECO:0000256" key="4">
    <source>
        <dbReference type="ARBA" id="ARBA00022475"/>
    </source>
</evidence>
<evidence type="ECO:0000256" key="2">
    <source>
        <dbReference type="ARBA" id="ARBA00004651"/>
    </source>
</evidence>
<comment type="similarity">
    <text evidence="3">Belongs to the LptF/LptG family.</text>
</comment>
<dbReference type="OrthoDB" id="9776227at2"/>
<evidence type="ECO:0000256" key="5">
    <source>
        <dbReference type="ARBA" id="ARBA00022692"/>
    </source>
</evidence>
<feature type="transmembrane region" description="Helical" evidence="9">
    <location>
        <begin position="12"/>
        <end position="32"/>
    </location>
</feature>
<dbReference type="Pfam" id="PF03739">
    <property type="entry name" value="LptF_LptG"/>
    <property type="match status" value="1"/>
</dbReference>
<keyword evidence="5 9" id="KW-0812">Transmembrane</keyword>
<evidence type="ECO:0000256" key="6">
    <source>
        <dbReference type="ARBA" id="ARBA00022989"/>
    </source>
</evidence>
<name>A0A4P9UK34_METBY</name>
<feature type="transmembrane region" description="Helical" evidence="9">
    <location>
        <begin position="60"/>
        <end position="81"/>
    </location>
</feature>
<dbReference type="Proteomes" id="UP000305881">
    <property type="component" value="Chromosome"/>
</dbReference>
<protein>
    <submittedName>
        <fullName evidence="10">LPS export ABC transporter permease LptG</fullName>
    </submittedName>
</protein>
<dbReference type="STRING" id="675511.GCA_000341735_02345"/>
<organism evidence="10 11">
    <name type="scientific">Methylotuvimicrobium buryatense</name>
    <name type="common">Methylomicrobium buryatense</name>
    <dbReference type="NCBI Taxonomy" id="95641"/>
    <lineage>
        <taxon>Bacteria</taxon>
        <taxon>Pseudomonadati</taxon>
        <taxon>Pseudomonadota</taxon>
        <taxon>Gammaproteobacteria</taxon>
        <taxon>Methylococcales</taxon>
        <taxon>Methylococcaceae</taxon>
        <taxon>Methylotuvimicrobium</taxon>
    </lineage>
</organism>
<dbReference type="InterPro" id="IPR030923">
    <property type="entry name" value="LptG"/>
</dbReference>
<feature type="transmembrane region" description="Helical" evidence="9">
    <location>
        <begin position="333"/>
        <end position="351"/>
    </location>
</feature>
<dbReference type="NCBIfam" id="TIGR04408">
    <property type="entry name" value="LptG_lptG"/>
    <property type="match status" value="1"/>
</dbReference>
<evidence type="ECO:0000256" key="9">
    <source>
        <dbReference type="SAM" id="Phobius"/>
    </source>
</evidence>
<evidence type="ECO:0000256" key="8">
    <source>
        <dbReference type="ARBA" id="ARBA00026081"/>
    </source>
</evidence>
<reference evidence="11" key="1">
    <citation type="journal article" date="2019" name="J. Bacteriol.">
        <title>A Mutagenic Screen Identifies a TonB-Dependent Receptor Required for the Lanthanide Metal Switch in the Type I Methanotroph 'Methylotuvimicrobium buryatense' 5GB1C.</title>
        <authorList>
            <person name="Groom J.D."/>
            <person name="Ford S.M."/>
            <person name="Pesesky M.W."/>
            <person name="Lidstrom M.E."/>
        </authorList>
    </citation>
    <scope>NUCLEOTIDE SEQUENCE [LARGE SCALE GENOMIC DNA]</scope>
    <source>
        <strain evidence="11">5GB1C</strain>
    </source>
</reference>
<proteinExistence type="inferred from homology"/>
<keyword evidence="7 9" id="KW-0472">Membrane</keyword>
<accession>A0A4P9UK34</accession>
<dbReference type="RefSeq" id="WP_017840860.1">
    <property type="nucleotide sequence ID" value="NZ_CP035467.1"/>
</dbReference>
<dbReference type="EMBL" id="CP035467">
    <property type="protein sequence ID" value="QCW81387.1"/>
    <property type="molecule type" value="Genomic_DNA"/>
</dbReference>
<feature type="transmembrane region" description="Helical" evidence="9">
    <location>
        <begin position="304"/>
        <end position="327"/>
    </location>
</feature>
<dbReference type="GO" id="GO:0043190">
    <property type="term" value="C:ATP-binding cassette (ABC) transporter complex"/>
    <property type="evidence" value="ECO:0007669"/>
    <property type="project" value="InterPro"/>
</dbReference>
<keyword evidence="4" id="KW-1003">Cell membrane</keyword>
<sequence length="355" mass="39437">MNVLTGYIVREVLKGSFIALILLLTLFNLFTFTDELKSLGKGSYGLQEIFKYLALTSPRVLYELIPSSALLGSLFVLGAMGNNRELIAMRASGVSVLGIVRSVMLAGAILAVFAVAVGEFIAPASERNARILKMSALNRDFIVQSRYGLWLREGSKFINVREIKDNGDLSEIHIYDLDERNFLQTAITANKAVFQQDKQWLLKNIEQSSISTEQVSTAQVESRSWKSSIDPKLLNVVVVKPENLSLYDLALYIDFLKGNKQKSETFELAFWGRVVNPFVTFVMLLVATPFVIGVRRGVSTGSRMMIGIIIGMSFNIIDKITGHVSLIYHLNPALMSVLPSAVVFSLALYAVRKVR</sequence>
<feature type="transmembrane region" description="Helical" evidence="9">
    <location>
        <begin position="93"/>
        <end position="117"/>
    </location>
</feature>
<comment type="subunit">
    <text evidence="8">Component of the lipopolysaccharide transport and assembly complex. The LptBFG transporter is composed of two ATP-binding proteins (LptB) and two transmembrane proteins (LptF and LptG).</text>
</comment>
<feature type="transmembrane region" description="Helical" evidence="9">
    <location>
        <begin position="270"/>
        <end position="292"/>
    </location>
</feature>
<keyword evidence="6 9" id="KW-1133">Transmembrane helix</keyword>